<evidence type="ECO:0000313" key="4">
    <source>
        <dbReference type="Proteomes" id="UP000248340"/>
    </source>
</evidence>
<feature type="compositionally biased region" description="Low complexity" evidence="1">
    <location>
        <begin position="906"/>
        <end position="922"/>
    </location>
</feature>
<feature type="compositionally biased region" description="Acidic residues" evidence="1">
    <location>
        <begin position="892"/>
        <end position="905"/>
    </location>
</feature>
<sequence>MAKSFARFLADPVSLPLLPNIRDNPFTTSLNDSDPLKEESAAAEDGDTESLKIPSPDANKDSSSGNVAFAEAVKDGVLHTELAHDVMNLGLSTVKEAKALQGIFKDPERTKREKLRGVLNYWVTPGTQVQWVTDEADHRYTLDLYRLPNRRPASMSDLSVPYRMIDLDTRKMVEIGGGGGLADDDQYCMLSHSWKGTEVNLDWFREAQRTAKDGMSDVQAIMDYCDADVEKRQAAVGDFVETSQLAESLASLLLRYVHATMAEARVTAAQKDHGEACVAVNMGQEEKTRYLSLIESFDQGWQPTALDEQIQTAESRRDDAVGELREAKEGFEPYEEFLEAVRTNRPWHYAIEDLIEALQRRRSSRKIQQSVQRALEIFNERPFLPSGKRYIWLDTCCIRKSDQGELTDSLARMGEWYANADFCLVHLDTPKDNHDWVNELYLWQTNKGQEEDQPTECEKPCHKKPSPHEHFDALDAFQHIAEWEPTWSTRGWTLQELVLSKMVYFVDASWRILPRQVDCLGRYYALCPFIEIYLRNQIRPCLHDLLAWIDKSIQDEELQAHLYSQEPQVSLARLIINALDRLTFPVPRQLNKNTARIRIGQAVRDIVIKLHKEDSKGSQAYALYGILRRLVEENLGAPLEAQTEEAQIKQVIDLLLMSLVALVKVAIQQDRHDISRFSKIQCLTSWSEGVSRDDFSTHSIMKLAAERHVTVPTDRAYSLMGILGVRFPVFPAEGLEKALSRLLDEVVINSSDVSLYNWCGKHNASPIRGRSLYPSCIEAYSVEDRSKKPDNVDREIVRHFQHRRTKDLQQAGEIIDLLREATAYVRSADHGDLLARIGNLVEFVEKKTYEELKSCFRPGDLVTRLQAANAYLNHRQDEVPISQDAGDKMDDNQEPENEESPEVELESGPTSPSSVQPQSTSPFLAFSPSREEQEREDYETRRRADMKAVSGAIQEILEQATNTMGAQSEPGEEEIATLAVENNLPSNTTTEMPIDQRVVCPNPIVVNSSGIEGTFDIQRVVITMLEPKDLWLKIKSASEHERIDGWCTISTGFAVTMVAFSCEREILKQQLKVVSVIQNTVIAEPHREGVETMMAAVSDRKDPRLSLNRANSDLTSTQGESLTKSYGNSLEQRKVSRMIDFVTESDLHLVAGEWVLARFSGAVGAKWFLARLELGHGRAFYARRIACDEFNFSMALPEKGLVEFWHTYLRAKKKIMCQVLSFTLDAHRSGRITDWLANRQDEENDDDQSDDGESDDDQGFKEKTEQYKKLGGFSKFMRQCAYGVRGFALETWAEHLERHLKDKALKDVPVRLQAAILALQSKEDLLPTMFHSGQAVHFF</sequence>
<reference evidence="3 4" key="1">
    <citation type="submission" date="2016-12" db="EMBL/GenBank/DDBJ databases">
        <title>The genomes of Aspergillus section Nigri reveals drivers in fungal speciation.</title>
        <authorList>
            <consortium name="DOE Joint Genome Institute"/>
            <person name="Vesth T.C."/>
            <person name="Nybo J."/>
            <person name="Theobald S."/>
            <person name="Brandl J."/>
            <person name="Frisvad J.C."/>
            <person name="Nielsen K.F."/>
            <person name="Lyhne E.K."/>
            <person name="Kogle M.E."/>
            <person name="Kuo A."/>
            <person name="Riley R."/>
            <person name="Clum A."/>
            <person name="Nolan M."/>
            <person name="Lipzen A."/>
            <person name="Salamov A."/>
            <person name="Henrissat B."/>
            <person name="Wiebenga A."/>
            <person name="De Vries R.P."/>
            <person name="Grigoriev I.V."/>
            <person name="Mortensen U.H."/>
            <person name="Andersen M.R."/>
            <person name="Baker S.E."/>
        </authorList>
    </citation>
    <scope>NUCLEOTIDE SEQUENCE [LARGE SCALE GENOMIC DNA]</scope>
    <source>
        <strain evidence="3 4">CBS 121591</strain>
    </source>
</reference>
<dbReference type="RefSeq" id="XP_025491479.1">
    <property type="nucleotide sequence ID" value="XM_025633344.1"/>
</dbReference>
<dbReference type="EMBL" id="KZ821703">
    <property type="protein sequence ID" value="PYH81279.1"/>
    <property type="molecule type" value="Genomic_DNA"/>
</dbReference>
<dbReference type="Pfam" id="PF06985">
    <property type="entry name" value="HET"/>
    <property type="match status" value="1"/>
</dbReference>
<dbReference type="Proteomes" id="UP000248340">
    <property type="component" value="Unassembled WGS sequence"/>
</dbReference>
<evidence type="ECO:0000313" key="3">
    <source>
        <dbReference type="EMBL" id="PYH81279.1"/>
    </source>
</evidence>
<gene>
    <name evidence="3" type="ORF">BO82DRAFT_336366</name>
</gene>
<feature type="domain" description="Heterokaryon incompatibility" evidence="2">
    <location>
        <begin position="359"/>
        <end position="496"/>
    </location>
</feature>
<protein>
    <recommendedName>
        <fullName evidence="2">Heterokaryon incompatibility domain-containing protein</fullName>
    </recommendedName>
</protein>
<name>A0A319CB02_9EURO</name>
<dbReference type="InterPro" id="IPR010730">
    <property type="entry name" value="HET"/>
</dbReference>
<accession>A0A319CB02</accession>
<dbReference type="GeneID" id="37136085"/>
<feature type="region of interest" description="Disordered" evidence="1">
    <location>
        <begin position="875"/>
        <end position="945"/>
    </location>
</feature>
<feature type="compositionally biased region" description="Acidic residues" evidence="1">
    <location>
        <begin position="1242"/>
        <end position="1257"/>
    </location>
</feature>
<keyword evidence="4" id="KW-1185">Reference proteome</keyword>
<feature type="compositionally biased region" description="Basic and acidic residues" evidence="1">
    <location>
        <begin position="929"/>
        <end position="945"/>
    </location>
</feature>
<evidence type="ECO:0000256" key="1">
    <source>
        <dbReference type="SAM" id="MobiDB-lite"/>
    </source>
</evidence>
<dbReference type="VEuPathDB" id="FungiDB:BO82DRAFT_336366"/>
<dbReference type="OrthoDB" id="674604at2759"/>
<evidence type="ECO:0000259" key="2">
    <source>
        <dbReference type="Pfam" id="PF06985"/>
    </source>
</evidence>
<dbReference type="PANTHER" id="PTHR10622:SF10">
    <property type="entry name" value="HET DOMAIN-CONTAINING PROTEIN"/>
    <property type="match status" value="1"/>
</dbReference>
<feature type="region of interest" description="Disordered" evidence="1">
    <location>
        <begin position="1236"/>
        <end position="1260"/>
    </location>
</feature>
<organism evidence="3 4">
    <name type="scientific">Aspergillus uvarum CBS 121591</name>
    <dbReference type="NCBI Taxonomy" id="1448315"/>
    <lineage>
        <taxon>Eukaryota</taxon>
        <taxon>Fungi</taxon>
        <taxon>Dikarya</taxon>
        <taxon>Ascomycota</taxon>
        <taxon>Pezizomycotina</taxon>
        <taxon>Eurotiomycetes</taxon>
        <taxon>Eurotiomycetidae</taxon>
        <taxon>Eurotiales</taxon>
        <taxon>Aspergillaceae</taxon>
        <taxon>Aspergillus</taxon>
        <taxon>Aspergillus subgen. Circumdati</taxon>
    </lineage>
</organism>
<proteinExistence type="predicted"/>
<dbReference type="PANTHER" id="PTHR10622">
    <property type="entry name" value="HET DOMAIN-CONTAINING PROTEIN"/>
    <property type="match status" value="1"/>
</dbReference>
<feature type="region of interest" description="Disordered" evidence="1">
    <location>
        <begin position="20"/>
        <end position="64"/>
    </location>
</feature>